<dbReference type="Proteomes" id="UP000789508">
    <property type="component" value="Unassembled WGS sequence"/>
</dbReference>
<dbReference type="AlphaFoldDB" id="A0A9N8W2N3"/>
<proteinExistence type="predicted"/>
<accession>A0A9N8W2N3</accession>
<evidence type="ECO:0000313" key="1">
    <source>
        <dbReference type="EMBL" id="CAG8474940.1"/>
    </source>
</evidence>
<dbReference type="EMBL" id="CAJVPS010000303">
    <property type="protein sequence ID" value="CAG8474940.1"/>
    <property type="molecule type" value="Genomic_DNA"/>
</dbReference>
<protein>
    <submittedName>
        <fullName evidence="1">11622_t:CDS:1</fullName>
    </submittedName>
</protein>
<reference evidence="1" key="1">
    <citation type="submission" date="2021-06" db="EMBL/GenBank/DDBJ databases">
        <authorList>
            <person name="Kallberg Y."/>
            <person name="Tangrot J."/>
            <person name="Rosling A."/>
        </authorList>
    </citation>
    <scope>NUCLEOTIDE SEQUENCE</scope>
    <source>
        <strain evidence="1">FL130A</strain>
    </source>
</reference>
<name>A0A9N8W2N3_9GLOM</name>
<comment type="caution">
    <text evidence="1">The sequence shown here is derived from an EMBL/GenBank/DDBJ whole genome shotgun (WGS) entry which is preliminary data.</text>
</comment>
<sequence length="46" mass="5122">MWYVRLPFLFVLFTVAGDTALGQITLLWSGVDGMELSDDEISDVVT</sequence>
<gene>
    <name evidence="1" type="ORF">ALEPTO_LOCUS2193</name>
</gene>
<organism evidence="1 2">
    <name type="scientific">Ambispora leptoticha</name>
    <dbReference type="NCBI Taxonomy" id="144679"/>
    <lineage>
        <taxon>Eukaryota</taxon>
        <taxon>Fungi</taxon>
        <taxon>Fungi incertae sedis</taxon>
        <taxon>Mucoromycota</taxon>
        <taxon>Glomeromycotina</taxon>
        <taxon>Glomeromycetes</taxon>
        <taxon>Archaeosporales</taxon>
        <taxon>Ambisporaceae</taxon>
        <taxon>Ambispora</taxon>
    </lineage>
</organism>
<keyword evidence="2" id="KW-1185">Reference proteome</keyword>
<evidence type="ECO:0000313" key="2">
    <source>
        <dbReference type="Proteomes" id="UP000789508"/>
    </source>
</evidence>